<protein>
    <recommendedName>
        <fullName evidence="3">Flagellin</fullName>
    </recommendedName>
</protein>
<dbReference type="GO" id="GO:0005198">
    <property type="term" value="F:structural molecule activity"/>
    <property type="evidence" value="ECO:0007669"/>
    <property type="project" value="UniProtKB-UniRule"/>
</dbReference>
<dbReference type="Gene3D" id="3.30.70.2120">
    <property type="match status" value="1"/>
</dbReference>
<evidence type="ECO:0000256" key="1">
    <source>
        <dbReference type="ARBA" id="ARBA00005709"/>
    </source>
</evidence>
<evidence type="ECO:0000313" key="8">
    <source>
        <dbReference type="EMBL" id="SDW54143.1"/>
    </source>
</evidence>
<reference evidence="8 9" key="2">
    <citation type="submission" date="2016-10" db="EMBL/GenBank/DDBJ databases">
        <authorList>
            <person name="Varghese N."/>
            <person name="Submissions S."/>
        </authorList>
    </citation>
    <scope>NUCLEOTIDE SEQUENCE [LARGE SCALE GENOMIC DNA]</scope>
    <source>
        <strain evidence="8 9">DSM 24802</strain>
    </source>
</reference>
<keyword evidence="7" id="KW-0966">Cell projection</keyword>
<keyword evidence="9" id="KW-1185">Reference proteome</keyword>
<evidence type="ECO:0000256" key="4">
    <source>
        <dbReference type="SAM" id="SignalP"/>
    </source>
</evidence>
<feature type="signal peptide" evidence="4">
    <location>
        <begin position="1"/>
        <end position="16"/>
    </location>
</feature>
<dbReference type="InterPro" id="IPR001492">
    <property type="entry name" value="Flagellin"/>
</dbReference>
<dbReference type="GO" id="GO:0009288">
    <property type="term" value="C:bacterial-type flagellum"/>
    <property type="evidence" value="ECO:0007669"/>
    <property type="project" value="UniProtKB-SubCell"/>
</dbReference>
<dbReference type="EMBL" id="BNAB01000001">
    <property type="protein sequence ID" value="GHD98090.1"/>
    <property type="molecule type" value="Genomic_DNA"/>
</dbReference>
<proteinExistence type="inferred from homology"/>
<keyword evidence="3" id="KW-0964">Secreted</keyword>
<evidence type="ECO:0000259" key="6">
    <source>
        <dbReference type="Pfam" id="PF00700"/>
    </source>
</evidence>
<dbReference type="Pfam" id="PF00700">
    <property type="entry name" value="Flagellin_C"/>
    <property type="match status" value="1"/>
</dbReference>
<feature type="domain" description="Flagellin C-terminal" evidence="6">
    <location>
        <begin position="409"/>
        <end position="493"/>
    </location>
</feature>
<evidence type="ECO:0000313" key="9">
    <source>
        <dbReference type="Proteomes" id="UP000199541"/>
    </source>
</evidence>
<reference evidence="7" key="3">
    <citation type="submission" date="2023-06" db="EMBL/GenBank/DDBJ databases">
        <authorList>
            <person name="Sun Q."/>
            <person name="Zhou Y."/>
        </authorList>
    </citation>
    <scope>NUCLEOTIDE SEQUENCE</scope>
    <source>
        <strain evidence="7">CGMCC 1.10859</strain>
    </source>
</reference>
<name>A0AAN4UMQ1_9RHOB</name>
<organism evidence="7 10">
    <name type="scientific">Allgaiera indica</name>
    <dbReference type="NCBI Taxonomy" id="765699"/>
    <lineage>
        <taxon>Bacteria</taxon>
        <taxon>Pseudomonadati</taxon>
        <taxon>Pseudomonadota</taxon>
        <taxon>Alphaproteobacteria</taxon>
        <taxon>Rhodobacterales</taxon>
        <taxon>Paracoccaceae</taxon>
        <taxon>Allgaiera</taxon>
    </lineage>
</organism>
<evidence type="ECO:0000313" key="10">
    <source>
        <dbReference type="Proteomes" id="UP000634647"/>
    </source>
</evidence>
<dbReference type="InterPro" id="IPR046358">
    <property type="entry name" value="Flagellin_C"/>
</dbReference>
<sequence length="494" mass="48723">MSGAIGSILSNSGALAALNGISAAQQANNSYEQQLSSGLKINSPSDNPAGFITAQGFTSQINGVNQASNNANEGISLLQTAQGAVQQQLNVTQKLNSIAVQAANGTQTPQEAQSLQGVVSQLTGQITTIANQTQFNNISLLNGTFTGIQFQVGASEGQTLSLSIGNTSANAIGMNTLAAAGGSTALYTATGSAAATASGKAFTAGTLAINGSNGSANVAVTTNESAASIAASVNTATNQTNVQAQASTQLVLKATGGAGGSFNFTLGNGSAAGATNTSKISATGASGLVSAINNDTAKSGITATQNASGNIVLTQSEGKNISITGVSQGTFQAVNTPGAKTFGGTTTGSAFTAASGGATLVAQGKVSFQSDAGFSVGNAKAIGLASQSNLETLSSVNVSTVGGANQAINIVKYAIQGLNNLGGQLGATQQRMQATLNNLTTTASNLQNGLSSVQDANIPQVSQQLTQSQIQAQAGVAALKSSSRLQQAYLSLLP</sequence>
<dbReference type="Gene3D" id="1.20.1330.10">
    <property type="entry name" value="f41 fragment of flagellin, N-terminal domain"/>
    <property type="match status" value="2"/>
</dbReference>
<keyword evidence="2 3" id="KW-0975">Bacterial flagellum</keyword>
<dbReference type="PANTHER" id="PTHR42792:SF2">
    <property type="entry name" value="FLAGELLIN"/>
    <property type="match status" value="1"/>
</dbReference>
<dbReference type="PRINTS" id="PR00207">
    <property type="entry name" value="FLAGELLIN"/>
</dbReference>
<dbReference type="GO" id="GO:0005576">
    <property type="term" value="C:extracellular region"/>
    <property type="evidence" value="ECO:0007669"/>
    <property type="project" value="UniProtKB-SubCell"/>
</dbReference>
<keyword evidence="7" id="KW-0282">Flagellum</keyword>
<feature type="chain" id="PRO_5042871462" description="Flagellin" evidence="4">
    <location>
        <begin position="17"/>
        <end position="494"/>
    </location>
</feature>
<keyword evidence="7" id="KW-0969">Cilium</keyword>
<dbReference type="InterPro" id="IPR001029">
    <property type="entry name" value="Flagellin_N"/>
</dbReference>
<dbReference type="Proteomes" id="UP000634647">
    <property type="component" value="Unassembled WGS sequence"/>
</dbReference>
<evidence type="ECO:0000259" key="5">
    <source>
        <dbReference type="Pfam" id="PF00669"/>
    </source>
</evidence>
<keyword evidence="4" id="KW-0732">Signal</keyword>
<dbReference type="RefSeq" id="WP_035842919.1">
    <property type="nucleotide sequence ID" value="NZ_BNAB01000001.1"/>
</dbReference>
<dbReference type="EMBL" id="FNOB01000004">
    <property type="protein sequence ID" value="SDW54143.1"/>
    <property type="molecule type" value="Genomic_DNA"/>
</dbReference>
<reference evidence="7" key="1">
    <citation type="journal article" date="2014" name="Int. J. Syst. Evol. Microbiol.">
        <title>Complete genome sequence of Corynebacterium casei LMG S-19264T (=DSM 44701T), isolated from a smear-ripened cheese.</title>
        <authorList>
            <consortium name="US DOE Joint Genome Institute (JGI-PGF)"/>
            <person name="Walter F."/>
            <person name="Albersmeier A."/>
            <person name="Kalinowski J."/>
            <person name="Ruckert C."/>
        </authorList>
    </citation>
    <scope>NUCLEOTIDE SEQUENCE</scope>
    <source>
        <strain evidence="7">CGMCC 1.10859</strain>
    </source>
</reference>
<evidence type="ECO:0000256" key="2">
    <source>
        <dbReference type="ARBA" id="ARBA00023143"/>
    </source>
</evidence>
<dbReference type="Proteomes" id="UP000199541">
    <property type="component" value="Unassembled WGS sequence"/>
</dbReference>
<evidence type="ECO:0000256" key="3">
    <source>
        <dbReference type="RuleBase" id="RU362073"/>
    </source>
</evidence>
<feature type="domain" description="Flagellin N-terminal" evidence="5">
    <location>
        <begin position="8"/>
        <end position="146"/>
    </location>
</feature>
<dbReference type="Pfam" id="PF00669">
    <property type="entry name" value="Flagellin_N"/>
    <property type="match status" value="1"/>
</dbReference>
<comment type="similarity">
    <text evidence="1 3">Belongs to the bacterial flagellin family.</text>
</comment>
<comment type="subcellular location">
    <subcellularLocation>
        <location evidence="3">Secreted</location>
    </subcellularLocation>
    <subcellularLocation>
        <location evidence="3">Bacterial flagellum</location>
    </subcellularLocation>
</comment>
<accession>A0AAN4UMQ1</accession>
<dbReference type="SUPFAM" id="SSF64518">
    <property type="entry name" value="Phase 1 flagellin"/>
    <property type="match status" value="1"/>
</dbReference>
<comment type="caution">
    <text evidence="7">The sequence shown here is derived from an EMBL/GenBank/DDBJ whole genome shotgun (WGS) entry which is preliminary data.</text>
</comment>
<gene>
    <name evidence="7" type="primary">fliC</name>
    <name evidence="7" type="ORF">GCM10008024_00210</name>
    <name evidence="8" type="ORF">SAMN05444006_104196</name>
</gene>
<evidence type="ECO:0000313" key="7">
    <source>
        <dbReference type="EMBL" id="GHD98090.1"/>
    </source>
</evidence>
<dbReference type="PANTHER" id="PTHR42792">
    <property type="entry name" value="FLAGELLIN"/>
    <property type="match status" value="1"/>
</dbReference>
<comment type="function">
    <text evidence="3">Flagellin is the subunit protein which polymerizes to form the filaments of bacterial flagella.</text>
</comment>
<dbReference type="AlphaFoldDB" id="A0AAN4UMQ1"/>